<gene>
    <name evidence="2" type="ORF">BU26DRAFT_569750</name>
</gene>
<protein>
    <submittedName>
        <fullName evidence="2">Uncharacterized protein</fullName>
    </submittedName>
</protein>
<keyword evidence="3" id="KW-1185">Reference proteome</keyword>
<feature type="compositionally biased region" description="Low complexity" evidence="1">
    <location>
        <begin position="289"/>
        <end position="299"/>
    </location>
</feature>
<organism evidence="2 3">
    <name type="scientific">Trematosphaeria pertusa</name>
    <dbReference type="NCBI Taxonomy" id="390896"/>
    <lineage>
        <taxon>Eukaryota</taxon>
        <taxon>Fungi</taxon>
        <taxon>Dikarya</taxon>
        <taxon>Ascomycota</taxon>
        <taxon>Pezizomycotina</taxon>
        <taxon>Dothideomycetes</taxon>
        <taxon>Pleosporomycetidae</taxon>
        <taxon>Pleosporales</taxon>
        <taxon>Massarineae</taxon>
        <taxon>Trematosphaeriaceae</taxon>
        <taxon>Trematosphaeria</taxon>
    </lineage>
</organism>
<name>A0A6A6I1W0_9PLEO</name>
<sequence length="428" mass="47012">MPPKRKAAASASNDSPRPAKARKGPNGAVSTLIPIGPRSRAVVGVKNTAMLHMLCNDTKTGKQKELHFKKLVHSQIDWDSAEDIAKINSWRNQLYGRAGLKAKTVTMWHEDEKAFLELYFHLLILEGMKHGLMVPKAKDVLDDFNGFFVGKVLTDRDGVEAEPRQPRKHNAFVSKMTRVIGLLKERAEDMLIGKTGDYFRPKITPKLLEEYKAMMEELAEQGVEEDVLNPQEDMANDKRYIGHWKKYFPDLVSKDDAQMPDASDEATLVKREAEPKMDEAGVECETTQDSPASSSTLSTEESDSAEPVTPGKDGEQPIGQCSLSTVVDSKAATITAAAEDVLDAEGETTLIAEEVVVVKVDGSSTRHPEEEAIEWSDSENASAVAKEKDGENSRVVTTDSLTTDADILEAASTLISMSLHPTPAMQFL</sequence>
<evidence type="ECO:0000256" key="1">
    <source>
        <dbReference type="SAM" id="MobiDB-lite"/>
    </source>
</evidence>
<evidence type="ECO:0000313" key="2">
    <source>
        <dbReference type="EMBL" id="KAF2243853.1"/>
    </source>
</evidence>
<dbReference type="OrthoDB" id="3687991at2759"/>
<dbReference type="RefSeq" id="XP_033678857.1">
    <property type="nucleotide sequence ID" value="XM_033833917.1"/>
</dbReference>
<feature type="region of interest" description="Disordered" evidence="1">
    <location>
        <begin position="254"/>
        <end position="320"/>
    </location>
</feature>
<proteinExistence type="predicted"/>
<accession>A0A6A6I1W0</accession>
<reference evidence="2" key="1">
    <citation type="journal article" date="2020" name="Stud. Mycol.">
        <title>101 Dothideomycetes genomes: a test case for predicting lifestyles and emergence of pathogens.</title>
        <authorList>
            <person name="Haridas S."/>
            <person name="Albert R."/>
            <person name="Binder M."/>
            <person name="Bloem J."/>
            <person name="Labutti K."/>
            <person name="Salamov A."/>
            <person name="Andreopoulos B."/>
            <person name="Baker S."/>
            <person name="Barry K."/>
            <person name="Bills G."/>
            <person name="Bluhm B."/>
            <person name="Cannon C."/>
            <person name="Castanera R."/>
            <person name="Culley D."/>
            <person name="Daum C."/>
            <person name="Ezra D."/>
            <person name="Gonzalez J."/>
            <person name="Henrissat B."/>
            <person name="Kuo A."/>
            <person name="Liang C."/>
            <person name="Lipzen A."/>
            <person name="Lutzoni F."/>
            <person name="Magnuson J."/>
            <person name="Mondo S."/>
            <person name="Nolan M."/>
            <person name="Ohm R."/>
            <person name="Pangilinan J."/>
            <person name="Park H.-J."/>
            <person name="Ramirez L."/>
            <person name="Alfaro M."/>
            <person name="Sun H."/>
            <person name="Tritt A."/>
            <person name="Yoshinaga Y."/>
            <person name="Zwiers L.-H."/>
            <person name="Turgeon B."/>
            <person name="Goodwin S."/>
            <person name="Spatafora J."/>
            <person name="Crous P."/>
            <person name="Grigoriev I."/>
        </authorList>
    </citation>
    <scope>NUCLEOTIDE SEQUENCE</scope>
    <source>
        <strain evidence="2">CBS 122368</strain>
    </source>
</reference>
<dbReference type="Proteomes" id="UP000800094">
    <property type="component" value="Unassembled WGS sequence"/>
</dbReference>
<dbReference type="EMBL" id="ML987204">
    <property type="protein sequence ID" value="KAF2243853.1"/>
    <property type="molecule type" value="Genomic_DNA"/>
</dbReference>
<dbReference type="GeneID" id="54587247"/>
<feature type="region of interest" description="Disordered" evidence="1">
    <location>
        <begin position="1"/>
        <end position="29"/>
    </location>
</feature>
<dbReference type="AlphaFoldDB" id="A0A6A6I1W0"/>
<feature type="compositionally biased region" description="Basic and acidic residues" evidence="1">
    <location>
        <begin position="267"/>
        <end position="279"/>
    </location>
</feature>
<evidence type="ECO:0000313" key="3">
    <source>
        <dbReference type="Proteomes" id="UP000800094"/>
    </source>
</evidence>